<feature type="region of interest" description="Disordered" evidence="11">
    <location>
        <begin position="16"/>
        <end position="38"/>
    </location>
</feature>
<feature type="domain" description="C2H2-type" evidence="12">
    <location>
        <begin position="490"/>
        <end position="510"/>
    </location>
</feature>
<feature type="domain" description="C2H2-type" evidence="12">
    <location>
        <begin position="406"/>
        <end position="433"/>
    </location>
</feature>
<dbReference type="PROSITE" id="PS50157">
    <property type="entry name" value="ZINC_FINGER_C2H2_2"/>
    <property type="match status" value="4"/>
</dbReference>
<dbReference type="Pfam" id="PF23115">
    <property type="entry name" value="zf-C2H2_STOP2_3rd"/>
    <property type="match status" value="2"/>
</dbReference>
<keyword evidence="14" id="KW-1185">Reference proteome</keyword>
<evidence type="ECO:0000259" key="12">
    <source>
        <dbReference type="PROSITE" id="PS50157"/>
    </source>
</evidence>
<name>A0A6A4LR11_9ERIC</name>
<dbReference type="GO" id="GO:0003700">
    <property type="term" value="F:DNA-binding transcription factor activity"/>
    <property type="evidence" value="ECO:0007669"/>
    <property type="project" value="InterPro"/>
</dbReference>
<sequence length="568" mass="65163">MDICFQTAPTFIEWLKPSPTTPPSPTLTTKKDDAGRKESFGVKEEKFEKVTVALRIGLPNTGGDSDDTGTKGFKWNEEEKEKEKRFHGHSFNRESRFWIPTPTQILVGPMQFACAICSKTFNRYNNMQMHMWGHGSEYRKGPESLRGTQPAAMLRLPCYCCAQGCKNNINHPRAKPLKDFRTLQTHYKRKHGAKPFMCRKCGKTFAVKGDWRTHEKNCGKLWYCTCGSDFKHKRSLKDHIRSFEGLSRLVLSNKAISAYREGFGTEQLLSDEDRHLGIKSTHNMSTTRSYHVQAMDICFQTAPTFIEWLKPSPTTPPSPTLTTKKDDAGRKESFGVKEEKFEKVTVALRIGLPNTGGDSDDTGTKGFKWNEEEKEKEKRFHGHSFNRESRFWIPTPTQILVGPMQFACAICSKTFNRYNNMQMHMWGHGSEYRKGPESLRGTQPAAMLRLPCYCCAQGCKNNINHPRAKPLKDFRTLQTHYKRKHGAKPFMCRKCGKTFAVKGDWRTHEKNCGKLWYCTCGSDFKHKRSLKDHIRSFGKGHLPHPSLEGFEDDHERECITGSEDEMVQ</sequence>
<keyword evidence="7" id="KW-0804">Transcription</keyword>
<proteinExistence type="inferred from homology"/>
<evidence type="ECO:0000256" key="5">
    <source>
        <dbReference type="ARBA" id="ARBA00022833"/>
    </source>
</evidence>
<dbReference type="EMBL" id="QEFC01000574">
    <property type="protein sequence ID" value="KAE9463356.1"/>
    <property type="molecule type" value="Genomic_DNA"/>
</dbReference>
<feature type="compositionally biased region" description="Basic and acidic residues" evidence="11">
    <location>
        <begin position="29"/>
        <end position="38"/>
    </location>
</feature>
<dbReference type="Gene3D" id="3.30.160.60">
    <property type="entry name" value="Classic Zinc Finger"/>
    <property type="match status" value="2"/>
</dbReference>
<evidence type="ECO:0000256" key="11">
    <source>
        <dbReference type="SAM" id="MobiDB-lite"/>
    </source>
</evidence>
<evidence type="ECO:0000256" key="2">
    <source>
        <dbReference type="ARBA" id="ARBA00022723"/>
    </source>
</evidence>
<dbReference type="PANTHER" id="PTHR45878:SF24">
    <property type="entry name" value="ZINC FINGER PROTEIN WIP3-LIKE"/>
    <property type="match status" value="1"/>
</dbReference>
<organism evidence="13 14">
    <name type="scientific">Rhododendron williamsianum</name>
    <dbReference type="NCBI Taxonomy" id="262921"/>
    <lineage>
        <taxon>Eukaryota</taxon>
        <taxon>Viridiplantae</taxon>
        <taxon>Streptophyta</taxon>
        <taxon>Embryophyta</taxon>
        <taxon>Tracheophyta</taxon>
        <taxon>Spermatophyta</taxon>
        <taxon>Magnoliopsida</taxon>
        <taxon>eudicotyledons</taxon>
        <taxon>Gunneridae</taxon>
        <taxon>Pentapetalae</taxon>
        <taxon>asterids</taxon>
        <taxon>Ericales</taxon>
        <taxon>Ericaceae</taxon>
        <taxon>Ericoideae</taxon>
        <taxon>Rhodoreae</taxon>
        <taxon>Rhododendron</taxon>
    </lineage>
</organism>
<dbReference type="FunFam" id="3.30.160.60:FF:000523">
    <property type="entry name" value="Zinc finger protein WIP2"/>
    <property type="match status" value="2"/>
</dbReference>
<dbReference type="OrthoDB" id="6077919at2759"/>
<keyword evidence="6" id="KW-0805">Transcription regulation</keyword>
<comment type="subcellular location">
    <subcellularLocation>
        <location evidence="1">Nucleus</location>
    </subcellularLocation>
</comment>
<evidence type="ECO:0000256" key="7">
    <source>
        <dbReference type="ARBA" id="ARBA00023163"/>
    </source>
</evidence>
<keyword evidence="3" id="KW-0677">Repeat</keyword>
<protein>
    <recommendedName>
        <fullName evidence="12">C2H2-type domain-containing protein</fullName>
    </recommendedName>
</protein>
<dbReference type="Pfam" id="PF13912">
    <property type="entry name" value="zf-C2H2_6"/>
    <property type="match status" value="2"/>
</dbReference>
<dbReference type="PANTHER" id="PTHR45878">
    <property type="entry name" value="ZINC FINGER PROTEIN WIP2"/>
    <property type="match status" value="1"/>
</dbReference>
<dbReference type="Pfam" id="PF22995">
    <property type="entry name" value="C2CH-3rd_BIRD-IDD"/>
    <property type="match status" value="2"/>
</dbReference>
<feature type="domain" description="C2H2-type" evidence="12">
    <location>
        <begin position="112"/>
        <end position="139"/>
    </location>
</feature>
<evidence type="ECO:0000256" key="6">
    <source>
        <dbReference type="ARBA" id="ARBA00023015"/>
    </source>
</evidence>
<dbReference type="SUPFAM" id="SSF57667">
    <property type="entry name" value="beta-beta-alpha zinc fingers"/>
    <property type="match status" value="4"/>
</dbReference>
<dbReference type="InterPro" id="IPR036236">
    <property type="entry name" value="Znf_C2H2_sf"/>
</dbReference>
<evidence type="ECO:0000256" key="3">
    <source>
        <dbReference type="ARBA" id="ARBA00022737"/>
    </source>
</evidence>
<comment type="caution">
    <text evidence="13">The sequence shown here is derived from an EMBL/GenBank/DDBJ whole genome shotgun (WGS) entry which is preliminary data.</text>
</comment>
<dbReference type="PROSITE" id="PS00028">
    <property type="entry name" value="ZINC_FINGER_C2H2_1"/>
    <property type="match status" value="2"/>
</dbReference>
<dbReference type="InterPro" id="IPR043584">
    <property type="entry name" value="WIP1/2/3/4/5/6"/>
</dbReference>
<dbReference type="InterPro" id="IPR055187">
    <property type="entry name" value="C2CH-3rd_BIRD-IDD"/>
</dbReference>
<keyword evidence="8" id="KW-0539">Nucleus</keyword>
<gene>
    <name evidence="13" type="ORF">C3L33_04716</name>
</gene>
<dbReference type="GO" id="GO:0008270">
    <property type="term" value="F:zinc ion binding"/>
    <property type="evidence" value="ECO:0007669"/>
    <property type="project" value="UniProtKB-KW"/>
</dbReference>
<feature type="domain" description="C2H2-type" evidence="12">
    <location>
        <begin position="196"/>
        <end position="216"/>
    </location>
</feature>
<dbReference type="InterPro" id="IPR013087">
    <property type="entry name" value="Znf_C2H2_type"/>
</dbReference>
<keyword evidence="4 10" id="KW-0863">Zinc-finger</keyword>
<accession>A0A6A4LR11</accession>
<dbReference type="GO" id="GO:0005634">
    <property type="term" value="C:nucleus"/>
    <property type="evidence" value="ECO:0007669"/>
    <property type="project" value="UniProtKB-SubCell"/>
</dbReference>
<evidence type="ECO:0000313" key="14">
    <source>
        <dbReference type="Proteomes" id="UP000428333"/>
    </source>
</evidence>
<feature type="non-terminal residue" evidence="13">
    <location>
        <position position="1"/>
    </location>
</feature>
<comment type="similarity">
    <text evidence="9">Belongs to the WIP C2H2-type zinc-finger protein family.</text>
</comment>
<dbReference type="InterPro" id="IPR059161">
    <property type="entry name" value="Znf-C2H2_STOP1/2_3rd"/>
</dbReference>
<evidence type="ECO:0000256" key="10">
    <source>
        <dbReference type="PROSITE-ProRule" id="PRU00042"/>
    </source>
</evidence>
<keyword evidence="2" id="KW-0479">Metal-binding</keyword>
<evidence type="ECO:0000313" key="13">
    <source>
        <dbReference type="EMBL" id="KAE9463356.1"/>
    </source>
</evidence>
<dbReference type="Proteomes" id="UP000428333">
    <property type="component" value="Linkage Group LG03"/>
</dbReference>
<keyword evidence="5" id="KW-0862">Zinc</keyword>
<evidence type="ECO:0000256" key="8">
    <source>
        <dbReference type="ARBA" id="ARBA00023242"/>
    </source>
</evidence>
<dbReference type="SMART" id="SM00355">
    <property type="entry name" value="ZnF_C2H2"/>
    <property type="match status" value="6"/>
</dbReference>
<evidence type="ECO:0000256" key="1">
    <source>
        <dbReference type="ARBA" id="ARBA00004123"/>
    </source>
</evidence>
<evidence type="ECO:0000256" key="9">
    <source>
        <dbReference type="ARBA" id="ARBA00023452"/>
    </source>
</evidence>
<evidence type="ECO:0000256" key="4">
    <source>
        <dbReference type="ARBA" id="ARBA00022771"/>
    </source>
</evidence>
<reference evidence="13 14" key="1">
    <citation type="journal article" date="2019" name="Genome Biol. Evol.">
        <title>The Rhododendron genome and chromosomal organization provide insight into shared whole-genome duplications across the heath family (Ericaceae).</title>
        <authorList>
            <person name="Soza V.L."/>
            <person name="Lindsley D."/>
            <person name="Waalkes A."/>
            <person name="Ramage E."/>
            <person name="Patwardhan R.P."/>
            <person name="Burton J.N."/>
            <person name="Adey A."/>
            <person name="Kumar A."/>
            <person name="Qiu R."/>
            <person name="Shendure J."/>
            <person name="Hall B."/>
        </authorList>
    </citation>
    <scope>NUCLEOTIDE SEQUENCE [LARGE SCALE GENOMIC DNA]</scope>
    <source>
        <strain evidence="13">RSF 1966-606</strain>
    </source>
</reference>
<dbReference type="AlphaFoldDB" id="A0A6A4LR11"/>